<evidence type="ECO:0000313" key="2">
    <source>
        <dbReference type="EMBL" id="CAH1113345.1"/>
    </source>
</evidence>
<sequence length="345" mass="39619">MFVSSEIDEIMSTPPEILEKAQAATHNLLPLKSKERTAITTRNTDVPNCATTELQSNPQITASSSVTQFFDRNKNHPEVDPFLYKKTAYDKTQLANQDTKLDQILTNQTLMMKSIEQILKKQAKHDALFNEVLERTPMITVPVAPVQHVQLDRDMTETRSRSSLPNDPINPIKPVESLEELIGLEEKLQDQNYMDELIGLLTFICGTRDVGNGANHCYKLVDFIFTRQFMTTCSWAGGSREQKEKVPFKMFKHVISMFFQLVHMADTTFTLEQCENFFKGVLKNSVRRNERGKTGVVRCSKTKNRPKKLVYRARELRDCEFIEQDVLEIDSKVFQDSLDICDQIL</sequence>
<proteinExistence type="predicted"/>
<evidence type="ECO:0000313" key="3">
    <source>
        <dbReference type="Proteomes" id="UP001153636"/>
    </source>
</evidence>
<evidence type="ECO:0000259" key="1">
    <source>
        <dbReference type="Pfam" id="PF16064"/>
    </source>
</evidence>
<dbReference type="Pfam" id="PF16064">
    <property type="entry name" value="DUF4806"/>
    <property type="match status" value="1"/>
</dbReference>
<reference evidence="2" key="1">
    <citation type="submission" date="2022-01" db="EMBL/GenBank/DDBJ databases">
        <authorList>
            <person name="King R."/>
        </authorList>
    </citation>
    <scope>NUCLEOTIDE SEQUENCE</scope>
</reference>
<name>A0A9P0GEY5_9CUCU</name>
<organism evidence="2 3">
    <name type="scientific">Psylliodes chrysocephalus</name>
    <dbReference type="NCBI Taxonomy" id="3402493"/>
    <lineage>
        <taxon>Eukaryota</taxon>
        <taxon>Metazoa</taxon>
        <taxon>Ecdysozoa</taxon>
        <taxon>Arthropoda</taxon>
        <taxon>Hexapoda</taxon>
        <taxon>Insecta</taxon>
        <taxon>Pterygota</taxon>
        <taxon>Neoptera</taxon>
        <taxon>Endopterygota</taxon>
        <taxon>Coleoptera</taxon>
        <taxon>Polyphaga</taxon>
        <taxon>Cucujiformia</taxon>
        <taxon>Chrysomeloidea</taxon>
        <taxon>Chrysomelidae</taxon>
        <taxon>Galerucinae</taxon>
        <taxon>Alticini</taxon>
        <taxon>Psylliodes</taxon>
    </lineage>
</organism>
<dbReference type="InterPro" id="IPR032071">
    <property type="entry name" value="DUF4806"/>
</dbReference>
<protein>
    <recommendedName>
        <fullName evidence="1">DUF4806 domain-containing protein</fullName>
    </recommendedName>
</protein>
<dbReference type="AlphaFoldDB" id="A0A9P0GEY5"/>
<dbReference type="OrthoDB" id="6775595at2759"/>
<feature type="domain" description="DUF4806" evidence="1">
    <location>
        <begin position="173"/>
        <end position="260"/>
    </location>
</feature>
<accession>A0A9P0GEY5</accession>
<gene>
    <name evidence="2" type="ORF">PSYICH_LOCUS13471</name>
</gene>
<dbReference type="EMBL" id="OV651819">
    <property type="protein sequence ID" value="CAH1113345.1"/>
    <property type="molecule type" value="Genomic_DNA"/>
</dbReference>
<dbReference type="Proteomes" id="UP001153636">
    <property type="component" value="Chromosome 7"/>
</dbReference>
<keyword evidence="3" id="KW-1185">Reference proteome</keyword>